<protein>
    <submittedName>
        <fullName evidence="1">229_t:CDS:1</fullName>
    </submittedName>
</protein>
<sequence>MDKNKNIRLSPSKSALNILSTMISQNNKCIPLHEETYVAHK</sequence>
<gene>
    <name evidence="1" type="ORF">GMARGA_LOCUS3110</name>
</gene>
<evidence type="ECO:0000313" key="2">
    <source>
        <dbReference type="Proteomes" id="UP000789901"/>
    </source>
</evidence>
<comment type="caution">
    <text evidence="1">The sequence shown here is derived from an EMBL/GenBank/DDBJ whole genome shotgun (WGS) entry which is preliminary data.</text>
</comment>
<organism evidence="1 2">
    <name type="scientific">Gigaspora margarita</name>
    <dbReference type="NCBI Taxonomy" id="4874"/>
    <lineage>
        <taxon>Eukaryota</taxon>
        <taxon>Fungi</taxon>
        <taxon>Fungi incertae sedis</taxon>
        <taxon>Mucoromycota</taxon>
        <taxon>Glomeromycotina</taxon>
        <taxon>Glomeromycetes</taxon>
        <taxon>Diversisporales</taxon>
        <taxon>Gigasporaceae</taxon>
        <taxon>Gigaspora</taxon>
    </lineage>
</organism>
<proteinExistence type="predicted"/>
<evidence type="ECO:0000313" key="1">
    <source>
        <dbReference type="EMBL" id="CAG8520108.1"/>
    </source>
</evidence>
<dbReference type="EMBL" id="CAJVQB010001083">
    <property type="protein sequence ID" value="CAG8520108.1"/>
    <property type="molecule type" value="Genomic_DNA"/>
</dbReference>
<reference evidence="1 2" key="1">
    <citation type="submission" date="2021-06" db="EMBL/GenBank/DDBJ databases">
        <authorList>
            <person name="Kallberg Y."/>
            <person name="Tangrot J."/>
            <person name="Rosling A."/>
        </authorList>
    </citation>
    <scope>NUCLEOTIDE SEQUENCE [LARGE SCALE GENOMIC DNA]</scope>
    <source>
        <strain evidence="1 2">120-4 pot B 10/14</strain>
    </source>
</reference>
<dbReference type="Proteomes" id="UP000789901">
    <property type="component" value="Unassembled WGS sequence"/>
</dbReference>
<name>A0ABM8W447_GIGMA</name>
<accession>A0ABM8W447</accession>
<keyword evidence="2" id="KW-1185">Reference proteome</keyword>